<evidence type="ECO:0000313" key="12">
    <source>
        <dbReference type="EMBL" id="MDT9593800.1"/>
    </source>
</evidence>
<gene>
    <name evidence="12" type="ORF">RDV89_12025</name>
</gene>
<keyword evidence="2" id="KW-1003">Cell membrane</keyword>
<keyword evidence="6" id="KW-0448">Lipopolysaccharide biosynthesis</keyword>
<dbReference type="PANTHER" id="PTHR48090:SF3">
    <property type="entry name" value="UNDECAPRENYL-PHOSPHATE 4-DEOXY-4-FORMAMIDO-L-ARABINOSE TRANSFERASE"/>
    <property type="match status" value="1"/>
</dbReference>
<evidence type="ECO:0000256" key="9">
    <source>
        <dbReference type="SAM" id="MobiDB-lite"/>
    </source>
</evidence>
<dbReference type="Proteomes" id="UP001268542">
    <property type="component" value="Unassembled WGS sequence"/>
</dbReference>
<proteinExistence type="inferred from homology"/>
<dbReference type="InterPro" id="IPR001173">
    <property type="entry name" value="Glyco_trans_2-like"/>
</dbReference>
<evidence type="ECO:0000256" key="7">
    <source>
        <dbReference type="ARBA" id="ARBA00022989"/>
    </source>
</evidence>
<feature type="transmembrane region" description="Helical" evidence="10">
    <location>
        <begin position="237"/>
        <end position="257"/>
    </location>
</feature>
<keyword evidence="8 10" id="KW-0472">Membrane</keyword>
<dbReference type="InterPro" id="IPR029044">
    <property type="entry name" value="Nucleotide-diphossugar_trans"/>
</dbReference>
<keyword evidence="5 10" id="KW-0812">Transmembrane</keyword>
<keyword evidence="3" id="KW-0328">Glycosyltransferase</keyword>
<comment type="caution">
    <text evidence="12">The sequence shown here is derived from an EMBL/GenBank/DDBJ whole genome shotgun (WGS) entry which is preliminary data.</text>
</comment>
<evidence type="ECO:0000256" key="2">
    <source>
        <dbReference type="ARBA" id="ARBA00022475"/>
    </source>
</evidence>
<organism evidence="12 13">
    <name type="scientific">Nocardioides imazamoxiresistens</name>
    <dbReference type="NCBI Taxonomy" id="3231893"/>
    <lineage>
        <taxon>Bacteria</taxon>
        <taxon>Bacillati</taxon>
        <taxon>Actinomycetota</taxon>
        <taxon>Actinomycetes</taxon>
        <taxon>Propionibacteriales</taxon>
        <taxon>Nocardioidaceae</taxon>
        <taxon>Nocardioides</taxon>
    </lineage>
</organism>
<dbReference type="InterPro" id="IPR050256">
    <property type="entry name" value="Glycosyltransferase_2"/>
</dbReference>
<comment type="similarity">
    <text evidence="1">Belongs to the glycosyltransferase 2 family.</text>
</comment>
<feature type="transmembrane region" description="Helical" evidence="10">
    <location>
        <begin position="272"/>
        <end position="293"/>
    </location>
</feature>
<evidence type="ECO:0000256" key="3">
    <source>
        <dbReference type="ARBA" id="ARBA00022676"/>
    </source>
</evidence>
<evidence type="ECO:0000313" key="13">
    <source>
        <dbReference type="Proteomes" id="UP001268542"/>
    </source>
</evidence>
<evidence type="ECO:0000256" key="6">
    <source>
        <dbReference type="ARBA" id="ARBA00022985"/>
    </source>
</evidence>
<dbReference type="SUPFAM" id="SSF53448">
    <property type="entry name" value="Nucleotide-diphospho-sugar transferases"/>
    <property type="match status" value="1"/>
</dbReference>
<name>A0ABU3PX25_9ACTN</name>
<dbReference type="Pfam" id="PF00535">
    <property type="entry name" value="Glycos_transf_2"/>
    <property type="match status" value="1"/>
</dbReference>
<reference evidence="12 13" key="1">
    <citation type="submission" date="2023-08" db="EMBL/GenBank/DDBJ databases">
        <title>Nocardioides seae sp. nov., a bacterium isolated from a soil.</title>
        <authorList>
            <person name="Wang X."/>
        </authorList>
    </citation>
    <scope>NUCLEOTIDE SEQUENCE [LARGE SCALE GENOMIC DNA]</scope>
    <source>
        <strain evidence="12 13">YZH12</strain>
    </source>
</reference>
<dbReference type="CDD" id="cd04179">
    <property type="entry name" value="DPM_DPG-synthase_like"/>
    <property type="match status" value="1"/>
</dbReference>
<evidence type="ECO:0000256" key="8">
    <source>
        <dbReference type="ARBA" id="ARBA00023136"/>
    </source>
</evidence>
<keyword evidence="13" id="KW-1185">Reference proteome</keyword>
<evidence type="ECO:0000256" key="4">
    <source>
        <dbReference type="ARBA" id="ARBA00022679"/>
    </source>
</evidence>
<dbReference type="Gene3D" id="3.90.550.10">
    <property type="entry name" value="Spore Coat Polysaccharide Biosynthesis Protein SpsA, Chain A"/>
    <property type="match status" value="1"/>
</dbReference>
<keyword evidence="4" id="KW-0808">Transferase</keyword>
<evidence type="ECO:0000259" key="11">
    <source>
        <dbReference type="Pfam" id="PF00535"/>
    </source>
</evidence>
<evidence type="ECO:0000256" key="5">
    <source>
        <dbReference type="ARBA" id="ARBA00022692"/>
    </source>
</evidence>
<dbReference type="EMBL" id="JAVYII010000005">
    <property type="protein sequence ID" value="MDT9593800.1"/>
    <property type="molecule type" value="Genomic_DNA"/>
</dbReference>
<keyword evidence="7 10" id="KW-1133">Transmembrane helix</keyword>
<evidence type="ECO:0000256" key="10">
    <source>
        <dbReference type="SAM" id="Phobius"/>
    </source>
</evidence>
<feature type="compositionally biased region" description="Basic and acidic residues" evidence="9">
    <location>
        <begin position="309"/>
        <end position="336"/>
    </location>
</feature>
<sequence length="352" mass="38149">MLPWVVIPALDEAENLRVLVPHVVHHAQALHPGARVLVVDDGSTDGTGRVLRELAATHGCVEIETNRHNLGKAASLRRGFARALEGGADVVVMMDADGQDDPAELVALAAELERGADLVTGARLTRRDRFVKRTTSRLYNRTTAALSGTPGKDFNSGFKMMRAEVAADVAPMLYGEMHRYLTVIAHEMGHRVAEVPVEHHPRMNGASKYGLARFWRGFIDLVTVRFLLSYENRPSHLFGGIGFSCLSVGTLLLAYLSGLKLVTGAVIGDRPLLLAGVLLVLVGLQLLLFGLLAELVVHARNQSAAAPRPHYDPRRLVAPAERPRAAEPHRETDFGLHDQLAPRPAGGAGRTT</sequence>
<dbReference type="PANTHER" id="PTHR48090">
    <property type="entry name" value="UNDECAPRENYL-PHOSPHATE 4-DEOXY-4-FORMAMIDO-L-ARABINOSE TRANSFERASE-RELATED"/>
    <property type="match status" value="1"/>
</dbReference>
<dbReference type="RefSeq" id="WP_315733294.1">
    <property type="nucleotide sequence ID" value="NZ_JAVYII010000005.1"/>
</dbReference>
<evidence type="ECO:0000256" key="1">
    <source>
        <dbReference type="ARBA" id="ARBA00006739"/>
    </source>
</evidence>
<accession>A0ABU3PX25</accession>
<feature type="region of interest" description="Disordered" evidence="9">
    <location>
        <begin position="306"/>
        <end position="352"/>
    </location>
</feature>
<protein>
    <submittedName>
        <fullName evidence="12">Glycosyltransferase family 2 protein</fullName>
    </submittedName>
</protein>
<feature type="domain" description="Glycosyltransferase 2-like" evidence="11">
    <location>
        <begin position="5"/>
        <end position="167"/>
    </location>
</feature>